<dbReference type="AlphaFoldDB" id="A0A7R9H768"/>
<dbReference type="PANTHER" id="PTHR13460">
    <property type="match status" value="1"/>
</dbReference>
<keyword evidence="8" id="KW-0325">Glycoprotein</keyword>
<keyword evidence="4" id="KW-0732">Signal</keyword>
<dbReference type="InterPro" id="IPR039155">
    <property type="entry name" value="MLEC"/>
</dbReference>
<feature type="region of interest" description="Disordered" evidence="10">
    <location>
        <begin position="268"/>
        <end position="303"/>
    </location>
</feature>
<evidence type="ECO:0000256" key="8">
    <source>
        <dbReference type="ARBA" id="ARBA00023180"/>
    </source>
</evidence>
<dbReference type="PANTHER" id="PTHR13460:SF0">
    <property type="entry name" value="MALECTIN"/>
    <property type="match status" value="1"/>
</dbReference>
<gene>
    <name evidence="13" type="ORF">TCEB3V08_LOCUS10454</name>
</gene>
<feature type="domain" description="Malectin" evidence="12">
    <location>
        <begin position="97"/>
        <end position="253"/>
    </location>
</feature>
<dbReference type="InterPro" id="IPR021720">
    <property type="entry name" value="Malectin_dom"/>
</dbReference>
<evidence type="ECO:0000256" key="10">
    <source>
        <dbReference type="SAM" id="MobiDB-lite"/>
    </source>
</evidence>
<dbReference type="GO" id="GO:0030246">
    <property type="term" value="F:carbohydrate binding"/>
    <property type="evidence" value="ECO:0007669"/>
    <property type="project" value="InterPro"/>
</dbReference>
<proteinExistence type="inferred from homology"/>
<keyword evidence="9" id="KW-0119">Carbohydrate metabolism</keyword>
<sequence>MKRIPTINTLREDPIVIYNQRLGNLGKTPETLTYASGLTYLIVDSKLSKSLNALLSDDLRLFVPTCKITYSKYGTTSSATGIKSPTQHPGKEITVLFGGEAHTDSHGVKFEKDPLHGKVGTASDYGKQLLIGRVPPADQLLYQTERYHHSTFGYDIPINEDGEYVMILKFCEVYFNAPNMKVFDVVLNGDHTIVPDLDIFERVGRGVAHDEYIPFSVSKGRLYYNEEESDIRGGRIRVEFIKGYRDNPKVNAICVVKGRLQEVPKLPAMPTEPEVEEYHEEVEDKKSSKNRRPSGPRTPDPYSVDDTSIMLPVFVAIGAFIPVLFCLCKL</sequence>
<dbReference type="GO" id="GO:0005789">
    <property type="term" value="C:endoplasmic reticulum membrane"/>
    <property type="evidence" value="ECO:0007669"/>
    <property type="project" value="UniProtKB-SubCell"/>
</dbReference>
<dbReference type="Pfam" id="PF11721">
    <property type="entry name" value="Malectin"/>
    <property type="match status" value="1"/>
</dbReference>
<evidence type="ECO:0000256" key="1">
    <source>
        <dbReference type="ARBA" id="ARBA00004115"/>
    </source>
</evidence>
<accession>A0A7R9H768</accession>
<dbReference type="EMBL" id="OC321611">
    <property type="protein sequence ID" value="CAD7410349.1"/>
    <property type="molecule type" value="Genomic_DNA"/>
</dbReference>
<feature type="transmembrane region" description="Helical" evidence="11">
    <location>
        <begin position="309"/>
        <end position="328"/>
    </location>
</feature>
<keyword evidence="5" id="KW-0256">Endoplasmic reticulum</keyword>
<dbReference type="Gene3D" id="2.60.120.430">
    <property type="entry name" value="Galactose-binding lectin"/>
    <property type="match status" value="1"/>
</dbReference>
<keyword evidence="3 11" id="KW-0812">Transmembrane</keyword>
<evidence type="ECO:0000259" key="12">
    <source>
        <dbReference type="Pfam" id="PF11721"/>
    </source>
</evidence>
<evidence type="ECO:0000256" key="11">
    <source>
        <dbReference type="SAM" id="Phobius"/>
    </source>
</evidence>
<evidence type="ECO:0000256" key="6">
    <source>
        <dbReference type="ARBA" id="ARBA00022989"/>
    </source>
</evidence>
<evidence type="ECO:0000256" key="3">
    <source>
        <dbReference type="ARBA" id="ARBA00022692"/>
    </source>
</evidence>
<reference evidence="13" key="1">
    <citation type="submission" date="2020-11" db="EMBL/GenBank/DDBJ databases">
        <authorList>
            <person name="Tran Van P."/>
        </authorList>
    </citation>
    <scope>NUCLEOTIDE SEQUENCE</scope>
</reference>
<evidence type="ECO:0000256" key="9">
    <source>
        <dbReference type="ARBA" id="ARBA00023277"/>
    </source>
</evidence>
<evidence type="ECO:0000256" key="4">
    <source>
        <dbReference type="ARBA" id="ARBA00022729"/>
    </source>
</evidence>
<keyword evidence="6 11" id="KW-1133">Transmembrane helix</keyword>
<comment type="subcellular location">
    <subcellularLocation>
        <location evidence="1">Endoplasmic reticulum membrane</location>
        <topology evidence="1">Single-pass type I membrane protein</topology>
    </subcellularLocation>
</comment>
<protein>
    <recommendedName>
        <fullName evidence="12">Malectin domain-containing protein</fullName>
    </recommendedName>
</protein>
<evidence type="ECO:0000256" key="5">
    <source>
        <dbReference type="ARBA" id="ARBA00022824"/>
    </source>
</evidence>
<keyword evidence="7 11" id="KW-0472">Membrane</keyword>
<organism evidence="13">
    <name type="scientific">Timema cristinae</name>
    <name type="common">Walking stick</name>
    <dbReference type="NCBI Taxonomy" id="61476"/>
    <lineage>
        <taxon>Eukaryota</taxon>
        <taxon>Metazoa</taxon>
        <taxon>Ecdysozoa</taxon>
        <taxon>Arthropoda</taxon>
        <taxon>Hexapoda</taxon>
        <taxon>Insecta</taxon>
        <taxon>Pterygota</taxon>
        <taxon>Neoptera</taxon>
        <taxon>Polyneoptera</taxon>
        <taxon>Phasmatodea</taxon>
        <taxon>Timematodea</taxon>
        <taxon>Timematoidea</taxon>
        <taxon>Timematidae</taxon>
        <taxon>Timema</taxon>
    </lineage>
</organism>
<evidence type="ECO:0000313" key="13">
    <source>
        <dbReference type="EMBL" id="CAD7410349.1"/>
    </source>
</evidence>
<name>A0A7R9H768_TIMCR</name>
<evidence type="ECO:0000256" key="7">
    <source>
        <dbReference type="ARBA" id="ARBA00023136"/>
    </source>
</evidence>
<comment type="similarity">
    <text evidence="2">Belongs to the malectin family.</text>
</comment>
<evidence type="ECO:0000256" key="2">
    <source>
        <dbReference type="ARBA" id="ARBA00009141"/>
    </source>
</evidence>